<evidence type="ECO:0000313" key="3">
    <source>
        <dbReference type="EMBL" id="KAJ0208611.1"/>
    </source>
</evidence>
<dbReference type="AlphaFoldDB" id="A0A9R1XDB1"/>
<dbReference type="Pfam" id="PF03108">
    <property type="entry name" value="DBD_Tnp_Mut"/>
    <property type="match status" value="1"/>
</dbReference>
<keyword evidence="4" id="KW-1185">Reference proteome</keyword>
<dbReference type="EMBL" id="NBSK02000004">
    <property type="protein sequence ID" value="KAJ0208611.1"/>
    <property type="molecule type" value="Genomic_DNA"/>
</dbReference>
<dbReference type="Pfam" id="PF10551">
    <property type="entry name" value="MULE"/>
    <property type="match status" value="1"/>
</dbReference>
<feature type="domain" description="MULE transposase" evidence="2">
    <location>
        <begin position="401"/>
        <end position="496"/>
    </location>
</feature>
<dbReference type="InterPro" id="IPR018289">
    <property type="entry name" value="MULE_transposase_dom"/>
</dbReference>
<dbReference type="PANTHER" id="PTHR31973">
    <property type="entry name" value="POLYPROTEIN, PUTATIVE-RELATED"/>
    <property type="match status" value="1"/>
</dbReference>
<protein>
    <recommendedName>
        <fullName evidence="5">MULE transposase domain-containing protein</fullName>
    </recommendedName>
</protein>
<name>A0A9R1XDB1_LACSA</name>
<sequence length="629" mass="72485">MSSSTPNPDGLHPIVELNFKGVFLRNPFSYNHGINFTFNDHNFSGMTYGECITFLERFMQESIKKLYYCELGKPLISGIIAIANDEDYGGFIFHAYRTDGKICMYVDHDGQGIEDWFGSEIEEEDGDDSCIDGGENEDEIDNLTDVDVDFNEDIVTMNRTKGDEFLNRLCREEEEGNDNNINDHDGHEEDANVTQQHSIFNELVPWKKQIPILGMRFKDPSQLKLMLCNYAVANGYQLCFEKNDRKRLLVKCCKGECSFSDEASFQIKSLKPVHKCARNYKLGSMVTYAWIGSHYTREFLLRQKMSVRKLRTTVSQNFGTHVSVGQCRRAKKYALQLIDGTLVEHYAKLWSYAEEIRRSNPGSTMKLDVNHMPDGKNYFGKFYVCFDALKKGWKEGCMKIIGLDGCFLKGICKGELLCVAGRDANNGIYPIAWAVVCVENKENWRWFLDLLIDDLGLNSGYGYSVISDQHKGLIEAVKELLPYVEHRQCGKHISQNLRKRYRGAQYESIFWKACKATTKVDFKVSMKELEMLDPSAHQYLMDKDPKTWSMAYFQPGRCCDVVENGMSESFNVVIVDARKKPIITMLLELRMYMMERVFKKKCKSLGWSNQIFPTIREIVNDIKKGLRHY</sequence>
<comment type="caution">
    <text evidence="3">The sequence shown here is derived from an EMBL/GenBank/DDBJ whole genome shotgun (WGS) entry which is preliminary data.</text>
</comment>
<reference evidence="3 4" key="1">
    <citation type="journal article" date="2017" name="Nat. Commun.">
        <title>Genome assembly with in vitro proximity ligation data and whole-genome triplication in lettuce.</title>
        <authorList>
            <person name="Reyes-Chin-Wo S."/>
            <person name="Wang Z."/>
            <person name="Yang X."/>
            <person name="Kozik A."/>
            <person name="Arikit S."/>
            <person name="Song C."/>
            <person name="Xia L."/>
            <person name="Froenicke L."/>
            <person name="Lavelle D.O."/>
            <person name="Truco M.J."/>
            <person name="Xia R."/>
            <person name="Zhu S."/>
            <person name="Xu C."/>
            <person name="Xu H."/>
            <person name="Xu X."/>
            <person name="Cox K."/>
            <person name="Korf I."/>
            <person name="Meyers B.C."/>
            <person name="Michelmore R.W."/>
        </authorList>
    </citation>
    <scope>NUCLEOTIDE SEQUENCE [LARGE SCALE GENOMIC DNA]</scope>
    <source>
        <strain evidence="4">cv. Salinas</strain>
        <tissue evidence="3">Seedlings</tissue>
    </source>
</reference>
<evidence type="ECO:0000259" key="2">
    <source>
        <dbReference type="Pfam" id="PF10551"/>
    </source>
</evidence>
<feature type="domain" description="Transposase MuDR plant" evidence="1">
    <location>
        <begin position="213"/>
        <end position="260"/>
    </location>
</feature>
<evidence type="ECO:0000259" key="1">
    <source>
        <dbReference type="Pfam" id="PF03108"/>
    </source>
</evidence>
<gene>
    <name evidence="3" type="ORF">LSAT_V11C400203820</name>
</gene>
<dbReference type="InterPro" id="IPR004332">
    <property type="entry name" value="Transposase_MuDR"/>
</dbReference>
<proteinExistence type="predicted"/>
<evidence type="ECO:0000313" key="4">
    <source>
        <dbReference type="Proteomes" id="UP000235145"/>
    </source>
</evidence>
<dbReference type="Proteomes" id="UP000235145">
    <property type="component" value="Unassembled WGS sequence"/>
</dbReference>
<organism evidence="3 4">
    <name type="scientific">Lactuca sativa</name>
    <name type="common">Garden lettuce</name>
    <dbReference type="NCBI Taxonomy" id="4236"/>
    <lineage>
        <taxon>Eukaryota</taxon>
        <taxon>Viridiplantae</taxon>
        <taxon>Streptophyta</taxon>
        <taxon>Embryophyta</taxon>
        <taxon>Tracheophyta</taxon>
        <taxon>Spermatophyta</taxon>
        <taxon>Magnoliopsida</taxon>
        <taxon>eudicotyledons</taxon>
        <taxon>Gunneridae</taxon>
        <taxon>Pentapetalae</taxon>
        <taxon>asterids</taxon>
        <taxon>campanulids</taxon>
        <taxon>Asterales</taxon>
        <taxon>Asteraceae</taxon>
        <taxon>Cichorioideae</taxon>
        <taxon>Cichorieae</taxon>
        <taxon>Lactucinae</taxon>
        <taxon>Lactuca</taxon>
    </lineage>
</organism>
<evidence type="ECO:0008006" key="5">
    <source>
        <dbReference type="Google" id="ProtNLM"/>
    </source>
</evidence>
<accession>A0A9R1XDB1</accession>
<dbReference type="PANTHER" id="PTHR31973:SF189">
    <property type="entry name" value="TRANSPOSASE, MUDR, PLANT, MULE TRANSPOSASE DOMAIN PROTEIN-RELATED"/>
    <property type="match status" value="1"/>
</dbReference>